<keyword evidence="2" id="KW-1185">Reference proteome</keyword>
<dbReference type="Gene3D" id="3.40.50.1000">
    <property type="entry name" value="HAD superfamily/HAD-like"/>
    <property type="match status" value="1"/>
</dbReference>
<dbReference type="Proteomes" id="UP001144313">
    <property type="component" value="Unassembled WGS sequence"/>
</dbReference>
<organism evidence="1 2">
    <name type="scientific">Glycomyces algeriensis</name>
    <dbReference type="NCBI Taxonomy" id="256037"/>
    <lineage>
        <taxon>Bacteria</taxon>
        <taxon>Bacillati</taxon>
        <taxon>Actinomycetota</taxon>
        <taxon>Actinomycetes</taxon>
        <taxon>Glycomycetales</taxon>
        <taxon>Glycomycetaceae</taxon>
        <taxon>Glycomyces</taxon>
    </lineage>
</organism>
<reference evidence="1" key="1">
    <citation type="submission" date="2022-12" db="EMBL/GenBank/DDBJ databases">
        <title>Reference genome sequencing for broad-spectrum identification of bacterial and archaeal isolates by mass spectrometry.</title>
        <authorList>
            <person name="Sekiguchi Y."/>
            <person name="Tourlousse D.M."/>
        </authorList>
    </citation>
    <scope>NUCLEOTIDE SEQUENCE</scope>
    <source>
        <strain evidence="1">LLR39Z86</strain>
    </source>
</reference>
<dbReference type="EMBL" id="BSDT01000001">
    <property type="protein sequence ID" value="GLI44143.1"/>
    <property type="molecule type" value="Genomic_DNA"/>
</dbReference>
<dbReference type="InterPro" id="IPR036412">
    <property type="entry name" value="HAD-like_sf"/>
</dbReference>
<evidence type="ECO:0000313" key="2">
    <source>
        <dbReference type="Proteomes" id="UP001144313"/>
    </source>
</evidence>
<dbReference type="SUPFAM" id="SSF56784">
    <property type="entry name" value="HAD-like"/>
    <property type="match status" value="1"/>
</dbReference>
<accession>A0A9W6LI12</accession>
<evidence type="ECO:0008006" key="3">
    <source>
        <dbReference type="Google" id="ProtNLM"/>
    </source>
</evidence>
<name>A0A9W6LI12_9ACTN</name>
<evidence type="ECO:0000313" key="1">
    <source>
        <dbReference type="EMBL" id="GLI44143.1"/>
    </source>
</evidence>
<comment type="caution">
    <text evidence="1">The sequence shown here is derived from an EMBL/GenBank/DDBJ whole genome shotgun (WGS) entry which is preliminary data.</text>
</comment>
<sequence>MVAFGDAPADAPKLAWTGRSYSVANAHPIAAEAAAHRCAANTDGGVAEVVETILSDSVTVPVPDAAGGHLDGDP</sequence>
<protein>
    <recommendedName>
        <fullName evidence="3">Haloacid dehalogenase-like hydrolase</fullName>
    </recommendedName>
</protein>
<dbReference type="Pfam" id="PF08282">
    <property type="entry name" value="Hydrolase_3"/>
    <property type="match status" value="1"/>
</dbReference>
<gene>
    <name evidence="1" type="ORF">GALLR39Z86_39930</name>
</gene>
<dbReference type="AlphaFoldDB" id="A0A9W6LI12"/>
<proteinExistence type="predicted"/>
<dbReference type="InterPro" id="IPR023214">
    <property type="entry name" value="HAD_sf"/>
</dbReference>